<keyword evidence="5 10" id="KW-0145">Chemotaxis</keyword>
<dbReference type="Pfam" id="PF03748">
    <property type="entry name" value="FliL"/>
    <property type="match status" value="1"/>
</dbReference>
<keyword evidence="9 10" id="KW-0472">Membrane</keyword>
<keyword evidence="10" id="KW-0997">Cell inner membrane</keyword>
<dbReference type="AlphaFoldDB" id="A0A494XB69"/>
<keyword evidence="4" id="KW-1003">Cell membrane</keyword>
<name>A0A494XB69_9BURK</name>
<dbReference type="InterPro" id="IPR005503">
    <property type="entry name" value="FliL"/>
</dbReference>
<dbReference type="PANTHER" id="PTHR35091:SF2">
    <property type="entry name" value="FLAGELLAR PROTEIN FLIL"/>
    <property type="match status" value="1"/>
</dbReference>
<dbReference type="NCBIfam" id="NF005435">
    <property type="entry name" value="PRK07021.1"/>
    <property type="match status" value="1"/>
</dbReference>
<evidence type="ECO:0000256" key="5">
    <source>
        <dbReference type="ARBA" id="ARBA00022500"/>
    </source>
</evidence>
<comment type="function">
    <text evidence="1 10">Controls the rotational direction of flagella during chemotaxis.</text>
</comment>
<evidence type="ECO:0000256" key="1">
    <source>
        <dbReference type="ARBA" id="ARBA00002254"/>
    </source>
</evidence>
<dbReference type="GO" id="GO:0009425">
    <property type="term" value="C:bacterial-type flagellum basal body"/>
    <property type="evidence" value="ECO:0007669"/>
    <property type="project" value="InterPro"/>
</dbReference>
<evidence type="ECO:0000256" key="10">
    <source>
        <dbReference type="RuleBase" id="RU364125"/>
    </source>
</evidence>
<sequence length="159" mass="17009">MASTTEAPRASGKNTLVIILVAVLVLVLAGGGAAFWMLTKQKSSGPATPAVVQAPPPVFFTLEPFTVNLISDDGQRYAHVGITLRLAEAEGEARLTEHMPELRSRILLLLSNKHPEDLISLDGKQKLATEIEAAVDQPFTNGGPANHVAEVLFTEFVVQ</sequence>
<comment type="subcellular location">
    <subcellularLocation>
        <location evidence="10">Cell inner membrane</location>
    </subcellularLocation>
    <subcellularLocation>
        <location evidence="2">Cell membrane</location>
        <topology evidence="2">Single-pass membrane protein</topology>
    </subcellularLocation>
</comment>
<evidence type="ECO:0000256" key="8">
    <source>
        <dbReference type="ARBA" id="ARBA00022989"/>
    </source>
</evidence>
<keyword evidence="7 10" id="KW-0283">Flagellar rotation</keyword>
<dbReference type="Proteomes" id="UP000270342">
    <property type="component" value="Unassembled WGS sequence"/>
</dbReference>
<evidence type="ECO:0000256" key="3">
    <source>
        <dbReference type="ARBA" id="ARBA00008281"/>
    </source>
</evidence>
<comment type="caution">
    <text evidence="11">The sequence shown here is derived from an EMBL/GenBank/DDBJ whole genome shotgun (WGS) entry which is preliminary data.</text>
</comment>
<dbReference type="OrthoDB" id="5297029at2"/>
<feature type="transmembrane region" description="Helical" evidence="10">
    <location>
        <begin position="16"/>
        <end position="38"/>
    </location>
</feature>
<keyword evidence="6 10" id="KW-0812">Transmembrane</keyword>
<keyword evidence="8 10" id="KW-1133">Transmembrane helix</keyword>
<evidence type="ECO:0000256" key="2">
    <source>
        <dbReference type="ARBA" id="ARBA00004162"/>
    </source>
</evidence>
<evidence type="ECO:0000256" key="7">
    <source>
        <dbReference type="ARBA" id="ARBA00022779"/>
    </source>
</evidence>
<comment type="similarity">
    <text evidence="3 10">Belongs to the FliL family.</text>
</comment>
<keyword evidence="11" id="KW-0966">Cell projection</keyword>
<evidence type="ECO:0000256" key="9">
    <source>
        <dbReference type="ARBA" id="ARBA00023136"/>
    </source>
</evidence>
<protein>
    <recommendedName>
        <fullName evidence="10">Flagellar protein FliL</fullName>
    </recommendedName>
</protein>
<keyword evidence="12" id="KW-1185">Reference proteome</keyword>
<organism evidence="11 12">
    <name type="scientific">Pararobbsia silviterrae</name>
    <dbReference type="NCBI Taxonomy" id="1792498"/>
    <lineage>
        <taxon>Bacteria</taxon>
        <taxon>Pseudomonadati</taxon>
        <taxon>Pseudomonadota</taxon>
        <taxon>Betaproteobacteria</taxon>
        <taxon>Burkholderiales</taxon>
        <taxon>Burkholderiaceae</taxon>
        <taxon>Pararobbsia</taxon>
    </lineage>
</organism>
<reference evidence="11 12" key="1">
    <citation type="submission" date="2018-10" db="EMBL/GenBank/DDBJ databases">
        <title>Robbsia sp. DHC34, isolated from soil.</title>
        <authorList>
            <person name="Gao Z.-H."/>
            <person name="Qiu L.-H."/>
        </authorList>
    </citation>
    <scope>NUCLEOTIDE SEQUENCE [LARGE SCALE GENOMIC DNA]</scope>
    <source>
        <strain evidence="11 12">DHC34</strain>
    </source>
</reference>
<dbReference type="GO" id="GO:0005886">
    <property type="term" value="C:plasma membrane"/>
    <property type="evidence" value="ECO:0007669"/>
    <property type="project" value="UniProtKB-SubCell"/>
</dbReference>
<keyword evidence="11" id="KW-0282">Flagellum</keyword>
<evidence type="ECO:0000256" key="6">
    <source>
        <dbReference type="ARBA" id="ARBA00022692"/>
    </source>
</evidence>
<keyword evidence="11" id="KW-0969">Cilium</keyword>
<dbReference type="PANTHER" id="PTHR35091">
    <property type="entry name" value="FLAGELLAR PROTEIN FLIL"/>
    <property type="match status" value="1"/>
</dbReference>
<dbReference type="GO" id="GO:0071978">
    <property type="term" value="P:bacterial-type flagellum-dependent swarming motility"/>
    <property type="evidence" value="ECO:0007669"/>
    <property type="project" value="TreeGrafter"/>
</dbReference>
<proteinExistence type="inferred from homology"/>
<gene>
    <name evidence="11" type="primary">fliL</name>
    <name evidence="11" type="ORF">D7S86_26265</name>
</gene>
<evidence type="ECO:0000256" key="4">
    <source>
        <dbReference type="ARBA" id="ARBA00022475"/>
    </source>
</evidence>
<evidence type="ECO:0000313" key="11">
    <source>
        <dbReference type="EMBL" id="RKP45349.1"/>
    </source>
</evidence>
<evidence type="ECO:0000313" key="12">
    <source>
        <dbReference type="Proteomes" id="UP000270342"/>
    </source>
</evidence>
<dbReference type="EMBL" id="RBZU01000017">
    <property type="protein sequence ID" value="RKP45349.1"/>
    <property type="molecule type" value="Genomic_DNA"/>
</dbReference>
<dbReference type="GO" id="GO:0006935">
    <property type="term" value="P:chemotaxis"/>
    <property type="evidence" value="ECO:0007669"/>
    <property type="project" value="UniProtKB-KW"/>
</dbReference>
<accession>A0A494XB69</accession>
<dbReference type="RefSeq" id="WP_121090958.1">
    <property type="nucleotide sequence ID" value="NZ_RBZU01000017.1"/>
</dbReference>